<name>A0ACB7PIV5_9PEZI</name>
<sequence length="179" mass="19410">MAPGHNTRSRTREPSTPPISIDPPFAEVTPPAPSKPLAQRPKRSVTKTKAAKTPTSSPRRSARIALLSNPPPIADTTNNTTAPVKTEEVPQTPNSAKSPTPAANPDILESIEEDDAAEASETESELSELSDGLFEREISARVTEAEKPLKAKLAEVTAERYEVRELLEARGRRVRRLCA</sequence>
<protein>
    <submittedName>
        <fullName evidence="1">Uncharacterized protein</fullName>
    </submittedName>
</protein>
<proteinExistence type="predicted"/>
<dbReference type="Proteomes" id="UP000724584">
    <property type="component" value="Unassembled WGS sequence"/>
</dbReference>
<evidence type="ECO:0000313" key="2">
    <source>
        <dbReference type="Proteomes" id="UP000724584"/>
    </source>
</evidence>
<reference evidence="1 2" key="1">
    <citation type="journal article" date="2021" name="Nat. Commun.">
        <title>Genetic determinants of endophytism in the Arabidopsis root mycobiome.</title>
        <authorList>
            <person name="Mesny F."/>
            <person name="Miyauchi S."/>
            <person name="Thiergart T."/>
            <person name="Pickel B."/>
            <person name="Atanasova L."/>
            <person name="Karlsson M."/>
            <person name="Huettel B."/>
            <person name="Barry K.W."/>
            <person name="Haridas S."/>
            <person name="Chen C."/>
            <person name="Bauer D."/>
            <person name="Andreopoulos W."/>
            <person name="Pangilinan J."/>
            <person name="LaButti K."/>
            <person name="Riley R."/>
            <person name="Lipzen A."/>
            <person name="Clum A."/>
            <person name="Drula E."/>
            <person name="Henrissat B."/>
            <person name="Kohler A."/>
            <person name="Grigoriev I.V."/>
            <person name="Martin F.M."/>
            <person name="Hacquard S."/>
        </authorList>
    </citation>
    <scope>NUCLEOTIDE SEQUENCE [LARGE SCALE GENOMIC DNA]</scope>
    <source>
        <strain evidence="1 2">MPI-SDFR-AT-0079</strain>
    </source>
</reference>
<organism evidence="1 2">
    <name type="scientific">Chaetomium tenue</name>
    <dbReference type="NCBI Taxonomy" id="1854479"/>
    <lineage>
        <taxon>Eukaryota</taxon>
        <taxon>Fungi</taxon>
        <taxon>Dikarya</taxon>
        <taxon>Ascomycota</taxon>
        <taxon>Pezizomycotina</taxon>
        <taxon>Sordariomycetes</taxon>
        <taxon>Sordariomycetidae</taxon>
        <taxon>Sordariales</taxon>
        <taxon>Chaetomiaceae</taxon>
        <taxon>Chaetomium</taxon>
    </lineage>
</organism>
<evidence type="ECO:0000313" key="1">
    <source>
        <dbReference type="EMBL" id="KAH6641882.1"/>
    </source>
</evidence>
<dbReference type="EMBL" id="JAGIZQ010000002">
    <property type="protein sequence ID" value="KAH6641882.1"/>
    <property type="molecule type" value="Genomic_DNA"/>
</dbReference>
<keyword evidence="2" id="KW-1185">Reference proteome</keyword>
<comment type="caution">
    <text evidence="1">The sequence shown here is derived from an EMBL/GenBank/DDBJ whole genome shotgun (WGS) entry which is preliminary data.</text>
</comment>
<accession>A0ACB7PIV5</accession>
<gene>
    <name evidence="1" type="ORF">F5144DRAFT_643641</name>
</gene>